<organism evidence="8 9">
    <name type="scientific">Blastococcus goldschmidtiae</name>
    <dbReference type="NCBI Taxonomy" id="3075546"/>
    <lineage>
        <taxon>Bacteria</taxon>
        <taxon>Bacillati</taxon>
        <taxon>Actinomycetota</taxon>
        <taxon>Actinomycetes</taxon>
        <taxon>Geodermatophilales</taxon>
        <taxon>Geodermatophilaceae</taxon>
        <taxon>Blastococcus</taxon>
    </lineage>
</organism>
<dbReference type="InterPro" id="IPR002104">
    <property type="entry name" value="Integrase_catalytic"/>
</dbReference>
<dbReference type="SUPFAM" id="SSF56349">
    <property type="entry name" value="DNA breaking-rejoining enzymes"/>
    <property type="match status" value="1"/>
</dbReference>
<evidence type="ECO:0000259" key="7">
    <source>
        <dbReference type="PROSITE" id="PS51900"/>
    </source>
</evidence>
<dbReference type="Proteomes" id="UP001183222">
    <property type="component" value="Unassembled WGS sequence"/>
</dbReference>
<keyword evidence="3 5" id="KW-0238">DNA-binding</keyword>
<comment type="similarity">
    <text evidence="1">Belongs to the 'phage' integrase family.</text>
</comment>
<dbReference type="Pfam" id="PF22022">
    <property type="entry name" value="Phage_int_M"/>
    <property type="match status" value="1"/>
</dbReference>
<dbReference type="PANTHER" id="PTHR30629">
    <property type="entry name" value="PROPHAGE INTEGRASE"/>
    <property type="match status" value="1"/>
</dbReference>
<feature type="domain" description="Tyr recombinase" evidence="6">
    <location>
        <begin position="176"/>
        <end position="415"/>
    </location>
</feature>
<evidence type="ECO:0000313" key="8">
    <source>
        <dbReference type="EMBL" id="MDT0276032.1"/>
    </source>
</evidence>
<comment type="caution">
    <text evidence="8">The sequence shown here is derived from an EMBL/GenBank/DDBJ whole genome shotgun (WGS) entry which is preliminary data.</text>
</comment>
<dbReference type="InterPro" id="IPR010998">
    <property type="entry name" value="Integrase_recombinase_N"/>
</dbReference>
<sequence>MGRPPLPLGTSGKVLFATLPNGRVKARVKFRDYDGRVRLVSKVGPSRAAAERALKAECTSRQAPGGVGAITAATRMATLAEAWIEADHGWSTGTQRTYRSVVNKQVKPAFGQLCIREVTSGVVSRALAAIAKSSGPGAAKTARACLSGMFALAIQDGAVAVNPVRDATAKISTGKRAPRALTAAETGRLVELFRTSDRATELDLPDVVDWMLATGCRIGEALALRHGINGDGKPILDLVAGTWEVNATVVRVPGAGLAVQPRPKTTAGWRIIALPEFAVRMLEDRRASSRRQTDAQVVFPPPLTGTLRDPSNVSGDLRQLLDSFECATCGGTGYQLDEDGSFRAGAGGRRIRCDEGPWSWVTSHTFRKTVATRLDEAGLSPRQVADQLGHANPSMTLDVYFGRQVVSAEAARVLNRWAAPQ</sequence>
<reference evidence="9" key="1">
    <citation type="submission" date="2023-07" db="EMBL/GenBank/DDBJ databases">
        <title>30 novel species of actinomycetes from the DSMZ collection.</title>
        <authorList>
            <person name="Nouioui I."/>
        </authorList>
    </citation>
    <scope>NUCLEOTIDE SEQUENCE [LARGE SCALE GENOMIC DNA]</scope>
    <source>
        <strain evidence="9">DSM 46792</strain>
    </source>
</reference>
<evidence type="ECO:0000256" key="5">
    <source>
        <dbReference type="PROSITE-ProRule" id="PRU01248"/>
    </source>
</evidence>
<evidence type="ECO:0000259" key="6">
    <source>
        <dbReference type="PROSITE" id="PS51898"/>
    </source>
</evidence>
<dbReference type="PANTHER" id="PTHR30629:SF2">
    <property type="entry name" value="PROPHAGE INTEGRASE INTS-RELATED"/>
    <property type="match status" value="1"/>
</dbReference>
<evidence type="ECO:0000313" key="9">
    <source>
        <dbReference type="Proteomes" id="UP001183222"/>
    </source>
</evidence>
<feature type="domain" description="Core-binding (CB)" evidence="7">
    <location>
        <begin position="74"/>
        <end position="154"/>
    </location>
</feature>
<dbReference type="Pfam" id="PF00589">
    <property type="entry name" value="Phage_integrase"/>
    <property type="match status" value="1"/>
</dbReference>
<evidence type="ECO:0000256" key="1">
    <source>
        <dbReference type="ARBA" id="ARBA00008857"/>
    </source>
</evidence>
<accession>A0ABU2K782</accession>
<dbReference type="InterPro" id="IPR053876">
    <property type="entry name" value="Phage_int_M"/>
</dbReference>
<dbReference type="PROSITE" id="PS51898">
    <property type="entry name" value="TYR_RECOMBINASE"/>
    <property type="match status" value="1"/>
</dbReference>
<dbReference type="InterPro" id="IPR011010">
    <property type="entry name" value="DNA_brk_join_enz"/>
</dbReference>
<keyword evidence="9" id="KW-1185">Reference proteome</keyword>
<evidence type="ECO:0000256" key="2">
    <source>
        <dbReference type="ARBA" id="ARBA00022908"/>
    </source>
</evidence>
<name>A0ABU2K782_9ACTN</name>
<dbReference type="EMBL" id="JAVREI010000004">
    <property type="protein sequence ID" value="MDT0276032.1"/>
    <property type="molecule type" value="Genomic_DNA"/>
</dbReference>
<proteinExistence type="inferred from homology"/>
<dbReference type="Gene3D" id="1.10.150.130">
    <property type="match status" value="1"/>
</dbReference>
<dbReference type="RefSeq" id="WP_311344854.1">
    <property type="nucleotide sequence ID" value="NZ_JAVREI010000004.1"/>
</dbReference>
<evidence type="ECO:0000256" key="4">
    <source>
        <dbReference type="ARBA" id="ARBA00023172"/>
    </source>
</evidence>
<protein>
    <submittedName>
        <fullName evidence="8">Tyrosine-type recombinase/integrase</fullName>
    </submittedName>
</protein>
<dbReference type="InterPro" id="IPR050808">
    <property type="entry name" value="Phage_Integrase"/>
</dbReference>
<dbReference type="PROSITE" id="PS51900">
    <property type="entry name" value="CB"/>
    <property type="match status" value="1"/>
</dbReference>
<dbReference type="InterPro" id="IPR044068">
    <property type="entry name" value="CB"/>
</dbReference>
<evidence type="ECO:0000256" key="3">
    <source>
        <dbReference type="ARBA" id="ARBA00023125"/>
    </source>
</evidence>
<dbReference type="InterPro" id="IPR013762">
    <property type="entry name" value="Integrase-like_cat_sf"/>
</dbReference>
<dbReference type="Gene3D" id="1.10.443.10">
    <property type="entry name" value="Intergrase catalytic core"/>
    <property type="match status" value="1"/>
</dbReference>
<gene>
    <name evidence="8" type="ORF">RM425_08990</name>
</gene>
<keyword evidence="4" id="KW-0233">DNA recombination</keyword>
<keyword evidence="2" id="KW-0229">DNA integration</keyword>